<protein>
    <submittedName>
        <fullName evidence="1">Uncharacterized protein</fullName>
    </submittedName>
</protein>
<gene>
    <name evidence="1" type="ORF">E2C01_100148</name>
</gene>
<accession>A0A5B7KCS8</accession>
<comment type="caution">
    <text evidence="1">The sequence shown here is derived from an EMBL/GenBank/DDBJ whole genome shotgun (WGS) entry which is preliminary data.</text>
</comment>
<dbReference type="AlphaFoldDB" id="A0A5B7KCS8"/>
<evidence type="ECO:0000313" key="2">
    <source>
        <dbReference type="Proteomes" id="UP000324222"/>
    </source>
</evidence>
<evidence type="ECO:0000313" key="1">
    <source>
        <dbReference type="EMBL" id="MPD04457.1"/>
    </source>
</evidence>
<name>A0A5B7KCS8_PORTR</name>
<sequence>MDMSRMTSRATQPMNAKSAARGAWCWDRLSRPAGRFPAGFTFFLFNEVLFIPPPGARSWVLPGPGVAAPGTSLPLYQCKYLAEWQWRRLKRLFVHNLVITDTPQHHDVPPVSVFTGEAATCEAPSSSSRPGSRPPGEQELIRDSNITQVAQTQTCTSAPITLVKDL</sequence>
<proteinExistence type="predicted"/>
<keyword evidence="2" id="KW-1185">Reference proteome</keyword>
<dbReference type="EMBL" id="VSRR010141140">
    <property type="protein sequence ID" value="MPD04457.1"/>
    <property type="molecule type" value="Genomic_DNA"/>
</dbReference>
<organism evidence="1 2">
    <name type="scientific">Portunus trituberculatus</name>
    <name type="common">Swimming crab</name>
    <name type="synonym">Neptunus trituberculatus</name>
    <dbReference type="NCBI Taxonomy" id="210409"/>
    <lineage>
        <taxon>Eukaryota</taxon>
        <taxon>Metazoa</taxon>
        <taxon>Ecdysozoa</taxon>
        <taxon>Arthropoda</taxon>
        <taxon>Crustacea</taxon>
        <taxon>Multicrustacea</taxon>
        <taxon>Malacostraca</taxon>
        <taxon>Eumalacostraca</taxon>
        <taxon>Eucarida</taxon>
        <taxon>Decapoda</taxon>
        <taxon>Pleocyemata</taxon>
        <taxon>Brachyura</taxon>
        <taxon>Eubrachyura</taxon>
        <taxon>Portunoidea</taxon>
        <taxon>Portunidae</taxon>
        <taxon>Portuninae</taxon>
        <taxon>Portunus</taxon>
    </lineage>
</organism>
<reference evidence="1 2" key="1">
    <citation type="submission" date="2019-05" db="EMBL/GenBank/DDBJ databases">
        <title>Another draft genome of Portunus trituberculatus and its Hox gene families provides insights of decapod evolution.</title>
        <authorList>
            <person name="Jeong J.-H."/>
            <person name="Song I."/>
            <person name="Kim S."/>
            <person name="Choi T."/>
            <person name="Kim D."/>
            <person name="Ryu S."/>
            <person name="Kim W."/>
        </authorList>
    </citation>
    <scope>NUCLEOTIDE SEQUENCE [LARGE SCALE GENOMIC DNA]</scope>
    <source>
        <tissue evidence="1">Muscle</tissue>
    </source>
</reference>
<dbReference type="Proteomes" id="UP000324222">
    <property type="component" value="Unassembled WGS sequence"/>
</dbReference>